<dbReference type="InterPro" id="IPR003954">
    <property type="entry name" value="RRM_euk-type"/>
</dbReference>
<dbReference type="GeneID" id="110799318"/>
<dbReference type="OrthoDB" id="3800936at2759"/>
<evidence type="ECO:0000256" key="2">
    <source>
        <dbReference type="PROSITE-ProRule" id="PRU00176"/>
    </source>
</evidence>
<organism evidence="5 7">
    <name type="scientific">Spinacia oleracea</name>
    <name type="common">Spinach</name>
    <dbReference type="NCBI Taxonomy" id="3562"/>
    <lineage>
        <taxon>Eukaryota</taxon>
        <taxon>Viridiplantae</taxon>
        <taxon>Streptophyta</taxon>
        <taxon>Embryophyta</taxon>
        <taxon>Tracheophyta</taxon>
        <taxon>Spermatophyta</taxon>
        <taxon>Magnoliopsida</taxon>
        <taxon>eudicotyledons</taxon>
        <taxon>Gunneridae</taxon>
        <taxon>Pentapetalae</taxon>
        <taxon>Caryophyllales</taxon>
        <taxon>Chenopodiaceae</taxon>
        <taxon>Chenopodioideae</taxon>
        <taxon>Anserineae</taxon>
        <taxon>Spinacia</taxon>
    </lineage>
</organism>
<evidence type="ECO:0000313" key="7">
    <source>
        <dbReference type="RefSeq" id="XP_021860253.1"/>
    </source>
</evidence>
<dbReference type="GO" id="GO:0003723">
    <property type="term" value="F:RNA binding"/>
    <property type="evidence" value="ECO:0007669"/>
    <property type="project" value="UniProtKB-UniRule"/>
</dbReference>
<feature type="domain" description="RRM" evidence="4">
    <location>
        <begin position="277"/>
        <end position="355"/>
    </location>
</feature>
<reference evidence="6 7" key="2">
    <citation type="submission" date="2025-04" db="UniProtKB">
        <authorList>
            <consortium name="RefSeq"/>
        </authorList>
    </citation>
    <scope>IDENTIFICATION</scope>
</reference>
<dbReference type="Gene3D" id="3.30.70.330">
    <property type="match status" value="3"/>
</dbReference>
<gene>
    <name evidence="6 7" type="primary">LOC110799318</name>
</gene>
<dbReference type="Proteomes" id="UP000813463">
    <property type="component" value="Chromosome 4"/>
</dbReference>
<feature type="region of interest" description="Disordered" evidence="3">
    <location>
        <begin position="435"/>
        <end position="473"/>
    </location>
</feature>
<dbReference type="GO" id="GO:1990904">
    <property type="term" value="C:ribonucleoprotein complex"/>
    <property type="evidence" value="ECO:0007669"/>
    <property type="project" value="UniProtKB-KW"/>
</dbReference>
<evidence type="ECO:0000256" key="3">
    <source>
        <dbReference type="SAM" id="MobiDB-lite"/>
    </source>
</evidence>
<keyword evidence="1 2" id="KW-0694">RNA-binding</keyword>
<feature type="compositionally biased region" description="Acidic residues" evidence="3">
    <location>
        <begin position="1"/>
        <end position="38"/>
    </location>
</feature>
<accession>A0A9R0J4A5</accession>
<evidence type="ECO:0000259" key="4">
    <source>
        <dbReference type="PROSITE" id="PS50102"/>
    </source>
</evidence>
<feature type="compositionally biased region" description="Gly residues" evidence="3">
    <location>
        <begin position="451"/>
        <end position="462"/>
    </location>
</feature>
<dbReference type="PANTHER" id="PTHR21245">
    <property type="entry name" value="HETEROGENEOUS NUCLEAR RIBONUCLEOPROTEIN"/>
    <property type="match status" value="1"/>
</dbReference>
<dbReference type="SUPFAM" id="SSF54928">
    <property type="entry name" value="RNA-binding domain, RBD"/>
    <property type="match status" value="2"/>
</dbReference>
<feature type="domain" description="RRM" evidence="4">
    <location>
        <begin position="102"/>
        <end position="180"/>
    </location>
</feature>
<dbReference type="Pfam" id="PF00076">
    <property type="entry name" value="RRM_1"/>
    <property type="match status" value="3"/>
</dbReference>
<dbReference type="CDD" id="cd00590">
    <property type="entry name" value="RRM_SF"/>
    <property type="match status" value="1"/>
</dbReference>
<name>A0A9R0J4A5_SPIOL</name>
<feature type="compositionally biased region" description="Basic and acidic residues" evidence="3">
    <location>
        <begin position="39"/>
        <end position="71"/>
    </location>
</feature>
<protein>
    <submittedName>
        <fullName evidence="6 7">Heterogeneous nuclear ribonucleoprotein Q</fullName>
    </submittedName>
</protein>
<dbReference type="FunFam" id="3.30.70.330:FF:000808">
    <property type="entry name" value="Heterogeneous nuclear ribonucleoprotein Q isoform A"/>
    <property type="match status" value="1"/>
</dbReference>
<dbReference type="PROSITE" id="PS50102">
    <property type="entry name" value="RRM"/>
    <property type="match status" value="3"/>
</dbReference>
<dbReference type="SMART" id="SM00361">
    <property type="entry name" value="RRM_1"/>
    <property type="match status" value="2"/>
</dbReference>
<feature type="domain" description="RRM" evidence="4">
    <location>
        <begin position="182"/>
        <end position="264"/>
    </location>
</feature>
<dbReference type="RefSeq" id="XP_021860253.1">
    <property type="nucleotide sequence ID" value="XM_022004561.1"/>
</dbReference>
<keyword evidence="6 7" id="KW-0687">Ribonucleoprotein</keyword>
<dbReference type="RefSeq" id="XP_021860252.1">
    <property type="nucleotide sequence ID" value="XM_022004560.1"/>
</dbReference>
<evidence type="ECO:0000313" key="5">
    <source>
        <dbReference type="Proteomes" id="UP000813463"/>
    </source>
</evidence>
<evidence type="ECO:0000313" key="6">
    <source>
        <dbReference type="RefSeq" id="XP_021860252.1"/>
    </source>
</evidence>
<dbReference type="InterPro" id="IPR000504">
    <property type="entry name" value="RRM_dom"/>
</dbReference>
<dbReference type="AlphaFoldDB" id="A0A9R0J4A5"/>
<proteinExistence type="predicted"/>
<feature type="region of interest" description="Disordered" evidence="3">
    <location>
        <begin position="1"/>
        <end position="77"/>
    </location>
</feature>
<sequence length="473" mass="51891">MAEGSEIDERVDLDDDNYMEETDEDVVDGIEDEPEEGLGDDKAEEQYEELRTDGSGKEQSSEPDRSPIGDEHGEDEEKFTASINEEDKEKHAELLSLPPYGAEVFIGGLPKDVIEEDLRDLCEPFGEIYEVKLIKNKDTGEFKGYAFVAFKTKEDAQKAIDELKNKEFKGKTVRCSLSDAKHRLFIGNIPKSWSEDQFKQMIHGVGPGAEMIDLKQDGLNPGRNRGFAFIEYYNNACADFARQKMSNSSFKLEGNTPTVTWADPKSAPDSAAASQVKALYVKNIPESATPEQLKEIFQRHGEVTKVVLPPAKGGQGKGNFGFIHFGERSSALKAVKDTEKYEIDGQALEVTMAKPQTDKKSEAAASFAAGSNYLPQAAYGFAGNPYGSVGAGYGVAGGYQQPMIYGRGPMPSGMQMVPMVLPDGRIGYVLQQPGMQMASPVRPRRNDRSNGSGGPQGRGNGSGNDRTRRFRPY</sequence>
<dbReference type="SMART" id="SM00360">
    <property type="entry name" value="RRM"/>
    <property type="match status" value="3"/>
</dbReference>
<dbReference type="InterPro" id="IPR035979">
    <property type="entry name" value="RBD_domain_sf"/>
</dbReference>
<reference evidence="5" key="1">
    <citation type="journal article" date="2021" name="Nat. Commun.">
        <title>Genomic analyses provide insights into spinach domestication and the genetic basis of agronomic traits.</title>
        <authorList>
            <person name="Cai X."/>
            <person name="Sun X."/>
            <person name="Xu C."/>
            <person name="Sun H."/>
            <person name="Wang X."/>
            <person name="Ge C."/>
            <person name="Zhang Z."/>
            <person name="Wang Q."/>
            <person name="Fei Z."/>
            <person name="Jiao C."/>
            <person name="Wang Q."/>
        </authorList>
    </citation>
    <scope>NUCLEOTIDE SEQUENCE [LARGE SCALE GENOMIC DNA]</scope>
    <source>
        <strain evidence="5">cv. Varoflay</strain>
    </source>
</reference>
<evidence type="ECO:0000256" key="1">
    <source>
        <dbReference type="ARBA" id="ARBA00022884"/>
    </source>
</evidence>
<keyword evidence="5" id="KW-1185">Reference proteome</keyword>
<dbReference type="InterPro" id="IPR012677">
    <property type="entry name" value="Nucleotide-bd_a/b_plait_sf"/>
</dbReference>
<dbReference type="KEGG" id="soe:110799318"/>